<dbReference type="InterPro" id="IPR056635">
    <property type="entry name" value="DUF7733"/>
</dbReference>
<keyword evidence="7" id="KW-0732">Signal</keyword>
<evidence type="ECO:0000259" key="18">
    <source>
        <dbReference type="Pfam" id="PF24867"/>
    </source>
</evidence>
<keyword evidence="8 11" id="KW-0378">Hydrolase</keyword>
<proteinExistence type="inferred from homology"/>
<dbReference type="Gramene" id="OIW17809">
    <property type="protein sequence ID" value="OIW17809"/>
    <property type="gene ID" value="TanjilG_02437"/>
</dbReference>
<keyword evidence="6" id="KW-0964">Secreted</keyword>
<feature type="transmembrane region" description="Helical" evidence="14">
    <location>
        <begin position="832"/>
        <end position="857"/>
    </location>
</feature>
<dbReference type="InterPro" id="IPR008979">
    <property type="entry name" value="Galactose-bd-like_sf"/>
</dbReference>
<feature type="domain" description="DUF7733" evidence="18">
    <location>
        <begin position="671"/>
        <end position="869"/>
    </location>
</feature>
<keyword evidence="10 11" id="KW-0326">Glycosidase</keyword>
<evidence type="ECO:0000256" key="5">
    <source>
        <dbReference type="ARBA" id="ARBA00022523"/>
    </source>
</evidence>
<dbReference type="SUPFAM" id="SSF51445">
    <property type="entry name" value="(Trans)glycosidases"/>
    <property type="match status" value="1"/>
</dbReference>
<evidence type="ECO:0000256" key="1">
    <source>
        <dbReference type="ARBA" id="ARBA00001412"/>
    </source>
</evidence>
<dbReference type="Pfam" id="PF24867">
    <property type="entry name" value="DUF7733"/>
    <property type="match status" value="1"/>
</dbReference>
<dbReference type="GO" id="GO:0004565">
    <property type="term" value="F:beta-galactosidase activity"/>
    <property type="evidence" value="ECO:0007669"/>
    <property type="project" value="UniProtKB-EC"/>
</dbReference>
<evidence type="ECO:0000256" key="13">
    <source>
        <dbReference type="SAM" id="MobiDB-lite"/>
    </source>
</evidence>
<dbReference type="Pfam" id="PF17834">
    <property type="entry name" value="GHD"/>
    <property type="match status" value="1"/>
</dbReference>
<evidence type="ECO:0000256" key="7">
    <source>
        <dbReference type="ARBA" id="ARBA00022729"/>
    </source>
</evidence>
<dbReference type="FunFam" id="2.60.120.260:FF:000142">
    <property type="entry name" value="Beta-galactosidase"/>
    <property type="match status" value="1"/>
</dbReference>
<evidence type="ECO:0000256" key="11">
    <source>
        <dbReference type="RuleBase" id="RU000675"/>
    </source>
</evidence>
<dbReference type="InterPro" id="IPR001944">
    <property type="entry name" value="Glycoside_Hdrlase_35"/>
</dbReference>
<dbReference type="PRINTS" id="PR00742">
    <property type="entry name" value="GLHYDRLASE35"/>
</dbReference>
<dbReference type="InterPro" id="IPR031330">
    <property type="entry name" value="Gly_Hdrlase_35_cat"/>
</dbReference>
<dbReference type="Pfam" id="PF01301">
    <property type="entry name" value="Glyco_hydro_35"/>
    <property type="match status" value="1"/>
</dbReference>
<keyword evidence="14" id="KW-0472">Membrane</keyword>
<dbReference type="PROSITE" id="PS01182">
    <property type="entry name" value="GLYCOSYL_HYDROL_F35"/>
    <property type="match status" value="1"/>
</dbReference>
<accession>A0A1J7IRN4</accession>
<evidence type="ECO:0000256" key="2">
    <source>
        <dbReference type="ARBA" id="ARBA00004271"/>
    </source>
</evidence>
<feature type="domain" description="Glycoside hydrolase 35 catalytic" evidence="15">
    <location>
        <begin position="1"/>
        <end position="284"/>
    </location>
</feature>
<dbReference type="Pfam" id="PF21467">
    <property type="entry name" value="BetaGal_gal-bd"/>
    <property type="match status" value="1"/>
</dbReference>
<comment type="similarity">
    <text evidence="3 12">Belongs to the glycosyl hydrolase 35 family.</text>
</comment>
<dbReference type="InterPro" id="IPR048913">
    <property type="entry name" value="BetaGal_gal-bd"/>
</dbReference>
<evidence type="ECO:0000313" key="20">
    <source>
        <dbReference type="Proteomes" id="UP000188354"/>
    </source>
</evidence>
<feature type="transmembrane region" description="Helical" evidence="14">
    <location>
        <begin position="695"/>
        <end position="713"/>
    </location>
</feature>
<name>A0A1J7IRN4_LUPAN</name>
<evidence type="ECO:0000259" key="16">
    <source>
        <dbReference type="Pfam" id="PF17834"/>
    </source>
</evidence>
<dbReference type="Gene3D" id="3.20.20.80">
    <property type="entry name" value="Glycosidases"/>
    <property type="match status" value="1"/>
</dbReference>
<evidence type="ECO:0000256" key="10">
    <source>
        <dbReference type="ARBA" id="ARBA00023295"/>
    </source>
</evidence>
<evidence type="ECO:0000313" key="19">
    <source>
        <dbReference type="EMBL" id="OIW17809.1"/>
    </source>
</evidence>
<dbReference type="FunFam" id="3.20.20.80:FF:000098">
    <property type="entry name" value="Beta-galactosidase"/>
    <property type="match status" value="1"/>
</dbReference>
<feature type="domain" description="Beta-galactosidase galactose-binding" evidence="17">
    <location>
        <begin position="557"/>
        <end position="623"/>
    </location>
</feature>
<dbReference type="AlphaFoldDB" id="A0A1J7IRN4"/>
<dbReference type="FunFam" id="2.60.120.260:FF:000050">
    <property type="entry name" value="Beta-galactosidase"/>
    <property type="match status" value="1"/>
</dbReference>
<feature type="region of interest" description="Disordered" evidence="13">
    <location>
        <begin position="634"/>
        <end position="654"/>
    </location>
</feature>
<dbReference type="SUPFAM" id="SSF49785">
    <property type="entry name" value="Galactose-binding domain-like"/>
    <property type="match status" value="2"/>
</dbReference>
<dbReference type="Proteomes" id="UP000188354">
    <property type="component" value="Chromosome LG01"/>
</dbReference>
<sequence length="899" mass="100913">MWPNLIEKAKEGGVDVIQTYVFWNLHEPQPGQYDFSGRYDLVRFIKEIQAQGLYVCLRIGPYIESEWTYGGFPFWLHDVPGIVYRTNNEPFKYYMQNFTTKIVSMMKSEGLYAAQGGPIILSQIENEYENIEKPFGEEGSRYVGWAAEMAVGLQTGVPWVMCKQNDAPDPVINTCNGMKCGETFTGPNSPNKPSLWTENWTSFYQVYGGVPYIRSAEDIAFHVTLFIARKNGSYVNYYMYHGGTNFGRSSSAYVITSYYDQAPLDEYGLLRQPKWGHLKELHAAIKYCSTTLLQGIQTNFSLGQMQEGYVFEDGEGECVAFLVNHDSVNKVTVQFQNRSYELLPKSISILPDCQNVTFNTATVNTKSNKRIINPVQSLSSADKWEQFQDAIPNFEDTLSISNQLLEHMNLTKDKSDYLWYTLRFEHNSPCNEPILHFQSAAHVAHAFVDDIYIGGAHGNHDVKSFTLDLPITLNEGANNISILSVMVGLPDSGAFLERRFAGLTSVEIQCSEESYDLTNSTWGYQVGLLGEQLQIYEEQNSSPVEWSQIGNTINQRLTWFKTTFDSPEGDDPVALNLGSMGKGETWVNGQSIGRYWILFHDSKGQPSQALYHVPRSFLKNSGNILVVFEEGVSGEPDKTASSATTTTNKPQQKHVAGAAGVRSMNLIGSLRVIELQLVAFVLVFSASGLVPLLDLVFPALVSIYLLLLSRFAFPSYGSVGTQSPIFHGSMFFQAYVVVGTIVGLFLPLAYVLGGFGRGDEHAVRSASPHLFLLSVQILTENVISGLSLFSPPVRALVPLMYTVKRIFVDIDWIHNVWLNKTLPANPHFKDTAWFWFGRGLAVANLVYFSINLFGFLVPRFLPRAFERYFQQKGEIYAKEAEDKASVIINKSHTLDKKTD</sequence>
<dbReference type="InterPro" id="IPR041392">
    <property type="entry name" value="GHD"/>
</dbReference>
<feature type="transmembrane region" description="Helical" evidence="14">
    <location>
        <begin position="734"/>
        <end position="755"/>
    </location>
</feature>
<dbReference type="EC" id="3.2.1.23" evidence="4 11"/>
<feature type="domain" description="Beta-galactosidase beta-sandwich" evidence="16">
    <location>
        <begin position="308"/>
        <end position="363"/>
    </location>
</feature>
<evidence type="ECO:0000256" key="9">
    <source>
        <dbReference type="ARBA" id="ARBA00023180"/>
    </source>
</evidence>
<reference evidence="19 20" key="1">
    <citation type="journal article" date="2017" name="Plant Biotechnol. J.">
        <title>A comprehensive draft genome sequence for lupin (Lupinus angustifolius), an emerging health food: insights into plant-microbe interactions and legume evolution.</title>
        <authorList>
            <person name="Hane J.K."/>
            <person name="Ming Y."/>
            <person name="Kamphuis L.G."/>
            <person name="Nelson M.N."/>
            <person name="Garg G."/>
            <person name="Atkins C.A."/>
            <person name="Bayer P.E."/>
            <person name="Bravo A."/>
            <person name="Bringans S."/>
            <person name="Cannon S."/>
            <person name="Edwards D."/>
            <person name="Foley R."/>
            <person name="Gao L.L."/>
            <person name="Harrison M.J."/>
            <person name="Huang W."/>
            <person name="Hurgobin B."/>
            <person name="Li S."/>
            <person name="Liu C.W."/>
            <person name="McGrath A."/>
            <person name="Morahan G."/>
            <person name="Murray J."/>
            <person name="Weller J."/>
            <person name="Jian J."/>
            <person name="Singh K.B."/>
        </authorList>
    </citation>
    <scope>NUCLEOTIDE SEQUENCE [LARGE SCALE GENOMIC DNA]</scope>
    <source>
        <strain evidence="20">cv. Tanjil</strain>
        <tissue evidence="19">Whole plant</tissue>
    </source>
</reference>
<dbReference type="InterPro" id="IPR019801">
    <property type="entry name" value="Glyco_hydro_35_CS"/>
</dbReference>
<dbReference type="PANTHER" id="PTHR23421">
    <property type="entry name" value="BETA-GALACTOSIDASE RELATED"/>
    <property type="match status" value="1"/>
</dbReference>
<evidence type="ECO:0000259" key="15">
    <source>
        <dbReference type="Pfam" id="PF01301"/>
    </source>
</evidence>
<comment type="subcellular location">
    <subcellularLocation>
        <location evidence="2">Secreted</location>
        <location evidence="2">Extracellular space</location>
        <location evidence="2">Apoplast</location>
    </subcellularLocation>
</comment>
<dbReference type="InterPro" id="IPR017853">
    <property type="entry name" value="GH"/>
</dbReference>
<dbReference type="EMBL" id="CM007361">
    <property type="protein sequence ID" value="OIW17809.1"/>
    <property type="molecule type" value="Genomic_DNA"/>
</dbReference>
<evidence type="ECO:0000256" key="3">
    <source>
        <dbReference type="ARBA" id="ARBA00009809"/>
    </source>
</evidence>
<dbReference type="GO" id="GO:0005975">
    <property type="term" value="P:carbohydrate metabolic process"/>
    <property type="evidence" value="ECO:0007669"/>
    <property type="project" value="InterPro"/>
</dbReference>
<evidence type="ECO:0000256" key="6">
    <source>
        <dbReference type="ARBA" id="ARBA00022525"/>
    </source>
</evidence>
<keyword evidence="9" id="KW-0325">Glycoprotein</keyword>
<keyword evidence="5" id="KW-0052">Apoplast</keyword>
<evidence type="ECO:0000256" key="8">
    <source>
        <dbReference type="ARBA" id="ARBA00022801"/>
    </source>
</evidence>
<keyword evidence="14" id="KW-0812">Transmembrane</keyword>
<organism evidence="19 20">
    <name type="scientific">Lupinus angustifolius</name>
    <name type="common">Narrow-leaved blue lupine</name>
    <dbReference type="NCBI Taxonomy" id="3871"/>
    <lineage>
        <taxon>Eukaryota</taxon>
        <taxon>Viridiplantae</taxon>
        <taxon>Streptophyta</taxon>
        <taxon>Embryophyta</taxon>
        <taxon>Tracheophyta</taxon>
        <taxon>Spermatophyta</taxon>
        <taxon>Magnoliopsida</taxon>
        <taxon>eudicotyledons</taxon>
        <taxon>Gunneridae</taxon>
        <taxon>Pentapetalae</taxon>
        <taxon>rosids</taxon>
        <taxon>fabids</taxon>
        <taxon>Fabales</taxon>
        <taxon>Fabaceae</taxon>
        <taxon>Papilionoideae</taxon>
        <taxon>50 kb inversion clade</taxon>
        <taxon>genistoids sensu lato</taxon>
        <taxon>core genistoids</taxon>
        <taxon>Genisteae</taxon>
        <taxon>Lupinus</taxon>
    </lineage>
</organism>
<dbReference type="GO" id="GO:0048046">
    <property type="term" value="C:apoplast"/>
    <property type="evidence" value="ECO:0007669"/>
    <property type="project" value="UniProtKB-SubCell"/>
</dbReference>
<feature type="transmembrane region" description="Helical" evidence="14">
    <location>
        <begin position="672"/>
        <end position="689"/>
    </location>
</feature>
<protein>
    <recommendedName>
        <fullName evidence="4 11">Beta-galactosidase</fullName>
        <ecNumber evidence="4 11">3.2.1.23</ecNumber>
    </recommendedName>
</protein>
<dbReference type="Gene3D" id="2.60.120.260">
    <property type="entry name" value="Galactose-binding domain-like"/>
    <property type="match status" value="2"/>
</dbReference>
<evidence type="ECO:0000259" key="17">
    <source>
        <dbReference type="Pfam" id="PF21467"/>
    </source>
</evidence>
<gene>
    <name evidence="19" type="ORF">TanjilG_02437</name>
</gene>
<keyword evidence="14" id="KW-1133">Transmembrane helix</keyword>
<comment type="catalytic activity">
    <reaction evidence="1 11">
        <text>Hydrolysis of terminal non-reducing beta-D-galactose residues in beta-D-galactosides.</text>
        <dbReference type="EC" id="3.2.1.23"/>
    </reaction>
</comment>
<evidence type="ECO:0000256" key="4">
    <source>
        <dbReference type="ARBA" id="ARBA00012756"/>
    </source>
</evidence>
<keyword evidence="20" id="KW-1185">Reference proteome</keyword>
<evidence type="ECO:0000256" key="14">
    <source>
        <dbReference type="SAM" id="Phobius"/>
    </source>
</evidence>
<evidence type="ECO:0000256" key="12">
    <source>
        <dbReference type="RuleBase" id="RU003679"/>
    </source>
</evidence>